<dbReference type="EMBL" id="MLCO01000007">
    <property type="protein sequence ID" value="ONG58948.1"/>
    <property type="molecule type" value="Genomic_DNA"/>
</dbReference>
<accession>A0A1V2H7X2</accession>
<dbReference type="AlphaFoldDB" id="A0A1V2H7X2"/>
<feature type="domain" description="Glycosyltransferase subfamily 4-like N-terminal" evidence="1">
    <location>
        <begin position="43"/>
        <end position="210"/>
    </location>
</feature>
<sequence length="420" mass="45572">MIQQQELPPIARAATATPKAPPLRCLWLARGMPFPATAGDRIYSAKLAEAFAGSGVDLTFVGLGGEAPPPPVPGITWHIVPGPQRHKLLSVASTMPLVAARHATAAYRATLDRLAAEGPWDGIVVDQYGMGWVLRHAGLMAGKPQVVFVTHDHEESVTRMQWQDKGETLPKRLALLQNHLKTTRFERWISRRSDVVTTITRSDADLFAAQAPGRWILPLLPGYDGARLAARDPAEARPRAVVLFGSYRWSAKQANLRIFLDQADPVLAKAGIAIRVVGDMPDDLRQELSKKYRAAEFTGFVDDPAPYLASARLAVVAEPIGGGFKMKLLEYIFNRVPVAALEVCAAGLPQAVRQQMLLAPGLDGLLRQVQGAIDDAPRLDALQRGAFTAAEGAFDWRERGQALRDALLAHRAARPGRGAA</sequence>
<comment type="caution">
    <text evidence="2">The sequence shown here is derived from an EMBL/GenBank/DDBJ whole genome shotgun (WGS) entry which is preliminary data.</text>
</comment>
<dbReference type="GO" id="GO:0016757">
    <property type="term" value="F:glycosyltransferase activity"/>
    <property type="evidence" value="ECO:0007669"/>
    <property type="project" value="UniProtKB-ARBA"/>
</dbReference>
<organism evidence="2 3">
    <name type="scientific">Teichococcus deserti</name>
    <dbReference type="NCBI Taxonomy" id="1817963"/>
    <lineage>
        <taxon>Bacteria</taxon>
        <taxon>Pseudomonadati</taxon>
        <taxon>Pseudomonadota</taxon>
        <taxon>Alphaproteobacteria</taxon>
        <taxon>Acetobacterales</taxon>
        <taxon>Roseomonadaceae</taxon>
        <taxon>Roseomonas</taxon>
    </lineage>
</organism>
<keyword evidence="3" id="KW-1185">Reference proteome</keyword>
<protein>
    <recommendedName>
        <fullName evidence="1">Glycosyltransferase subfamily 4-like N-terminal domain-containing protein</fullName>
    </recommendedName>
</protein>
<dbReference type="RefSeq" id="WP_076955536.1">
    <property type="nucleotide sequence ID" value="NZ_MLCO01000007.1"/>
</dbReference>
<dbReference type="Gene3D" id="3.40.50.2000">
    <property type="entry name" value="Glycogen Phosphorylase B"/>
    <property type="match status" value="2"/>
</dbReference>
<dbReference type="Pfam" id="PF13579">
    <property type="entry name" value="Glyco_trans_4_4"/>
    <property type="match status" value="1"/>
</dbReference>
<dbReference type="Pfam" id="PF13692">
    <property type="entry name" value="Glyco_trans_1_4"/>
    <property type="match status" value="1"/>
</dbReference>
<dbReference type="InterPro" id="IPR028098">
    <property type="entry name" value="Glyco_trans_4-like_N"/>
</dbReference>
<dbReference type="Proteomes" id="UP000188879">
    <property type="component" value="Unassembled WGS sequence"/>
</dbReference>
<evidence type="ECO:0000313" key="3">
    <source>
        <dbReference type="Proteomes" id="UP000188879"/>
    </source>
</evidence>
<evidence type="ECO:0000313" key="2">
    <source>
        <dbReference type="EMBL" id="ONG58948.1"/>
    </source>
</evidence>
<name>A0A1V2H7X2_9PROT</name>
<reference evidence="2 3" key="1">
    <citation type="submission" date="2016-10" db="EMBL/GenBank/DDBJ databases">
        <title>Draft Genome sequence of Roseomonas sp. strain M3.</title>
        <authorList>
            <person name="Subhash Y."/>
            <person name="Lee S."/>
        </authorList>
    </citation>
    <scope>NUCLEOTIDE SEQUENCE [LARGE SCALE GENOMIC DNA]</scope>
    <source>
        <strain evidence="2 3">M3</strain>
    </source>
</reference>
<evidence type="ECO:0000259" key="1">
    <source>
        <dbReference type="Pfam" id="PF13579"/>
    </source>
</evidence>
<dbReference type="OrthoDB" id="9807209at2"/>
<dbReference type="SUPFAM" id="SSF53756">
    <property type="entry name" value="UDP-Glycosyltransferase/glycogen phosphorylase"/>
    <property type="match status" value="1"/>
</dbReference>
<gene>
    <name evidence="2" type="ORF">BKE38_01120</name>
</gene>
<proteinExistence type="predicted"/>